<dbReference type="InterPro" id="IPR043428">
    <property type="entry name" value="LivM-like"/>
</dbReference>
<feature type="non-terminal residue" evidence="7">
    <location>
        <position position="131"/>
    </location>
</feature>
<keyword evidence="4 6" id="KW-1133">Transmembrane helix</keyword>
<dbReference type="PANTHER" id="PTHR30482:SF10">
    <property type="entry name" value="HIGH-AFFINITY BRANCHED-CHAIN AMINO ACID TRANSPORT PROTEIN BRAE"/>
    <property type="match status" value="1"/>
</dbReference>
<proteinExistence type="predicted"/>
<comment type="subcellular location">
    <subcellularLocation>
        <location evidence="1">Cell membrane</location>
        <topology evidence="1">Multi-pass membrane protein</topology>
    </subcellularLocation>
</comment>
<dbReference type="GO" id="GO:0015658">
    <property type="term" value="F:branched-chain amino acid transmembrane transporter activity"/>
    <property type="evidence" value="ECO:0007669"/>
    <property type="project" value="InterPro"/>
</dbReference>
<dbReference type="GO" id="GO:0005886">
    <property type="term" value="C:plasma membrane"/>
    <property type="evidence" value="ECO:0007669"/>
    <property type="project" value="UniProtKB-SubCell"/>
</dbReference>
<dbReference type="EMBL" id="JAAMRR010001428">
    <property type="protein sequence ID" value="NGX98917.1"/>
    <property type="molecule type" value="Genomic_DNA"/>
</dbReference>
<keyword evidence="3 6" id="KW-0812">Transmembrane</keyword>
<dbReference type="Pfam" id="PF02653">
    <property type="entry name" value="BPD_transp_2"/>
    <property type="match status" value="1"/>
</dbReference>
<evidence type="ECO:0000256" key="1">
    <source>
        <dbReference type="ARBA" id="ARBA00004651"/>
    </source>
</evidence>
<gene>
    <name evidence="7" type="ORF">G4V63_28045</name>
</gene>
<evidence type="ECO:0000256" key="6">
    <source>
        <dbReference type="SAM" id="Phobius"/>
    </source>
</evidence>
<evidence type="ECO:0000313" key="8">
    <source>
        <dbReference type="Proteomes" id="UP000480266"/>
    </source>
</evidence>
<accession>A0A7C9RJT3</accession>
<keyword evidence="5 6" id="KW-0472">Membrane</keyword>
<dbReference type="Proteomes" id="UP000480266">
    <property type="component" value="Unassembled WGS sequence"/>
</dbReference>
<sequence length="131" mass="13502">MLQKIGYRCLILAALAIVVAVLPLIFPSSYYFRVASLVWVSALAAIGLNVLMGSAGQVSLGHAGFFGIGAYAVAIGPAHFGIPPWAAVLLGCVISSVLAYLVGRPILKLKGHYLAIATLGLGVLVALVITT</sequence>
<dbReference type="InterPro" id="IPR001851">
    <property type="entry name" value="ABC_transp_permease"/>
</dbReference>
<feature type="transmembrane region" description="Helical" evidence="6">
    <location>
        <begin position="7"/>
        <end position="26"/>
    </location>
</feature>
<feature type="transmembrane region" description="Helical" evidence="6">
    <location>
        <begin position="32"/>
        <end position="51"/>
    </location>
</feature>
<protein>
    <submittedName>
        <fullName evidence="7">Branched-chain amino acid ABC transporter permease</fullName>
    </submittedName>
</protein>
<evidence type="ECO:0000256" key="5">
    <source>
        <dbReference type="ARBA" id="ARBA00023136"/>
    </source>
</evidence>
<keyword evidence="2" id="KW-1003">Cell membrane</keyword>
<feature type="transmembrane region" description="Helical" evidence="6">
    <location>
        <begin position="113"/>
        <end position="130"/>
    </location>
</feature>
<organism evidence="7 8">
    <name type="scientific">Candidatus Afipia apatlaquensis</name>
    <dbReference type="NCBI Taxonomy" id="2712852"/>
    <lineage>
        <taxon>Bacteria</taxon>
        <taxon>Pseudomonadati</taxon>
        <taxon>Pseudomonadota</taxon>
        <taxon>Alphaproteobacteria</taxon>
        <taxon>Hyphomicrobiales</taxon>
        <taxon>Nitrobacteraceae</taxon>
        <taxon>Afipia</taxon>
    </lineage>
</organism>
<name>A0A7C9RJT3_9BRAD</name>
<keyword evidence="8" id="KW-1185">Reference proteome</keyword>
<dbReference type="CDD" id="cd06581">
    <property type="entry name" value="TM_PBP1_LivM_like"/>
    <property type="match status" value="1"/>
</dbReference>
<evidence type="ECO:0000256" key="4">
    <source>
        <dbReference type="ARBA" id="ARBA00022989"/>
    </source>
</evidence>
<reference evidence="7" key="1">
    <citation type="submission" date="2020-02" db="EMBL/GenBank/DDBJ databases">
        <title>Draft genome sequence of Candidatus Afipia apatlaquensis IBT-C3, a potential strain for decolorization of textile dyes.</title>
        <authorList>
            <person name="Sanchez-Reyes A."/>
            <person name="Breton-Deval L."/>
            <person name="Mangelson H."/>
            <person name="Sanchez-Flores A."/>
        </authorList>
    </citation>
    <scope>NUCLEOTIDE SEQUENCE [LARGE SCALE GENOMIC DNA]</scope>
    <source>
        <strain evidence="7">IBT-C3</strain>
    </source>
</reference>
<evidence type="ECO:0000256" key="2">
    <source>
        <dbReference type="ARBA" id="ARBA00022475"/>
    </source>
</evidence>
<comment type="caution">
    <text evidence="7">The sequence shown here is derived from an EMBL/GenBank/DDBJ whole genome shotgun (WGS) entry which is preliminary data.</text>
</comment>
<evidence type="ECO:0000313" key="7">
    <source>
        <dbReference type="EMBL" id="NGX98917.1"/>
    </source>
</evidence>
<dbReference type="AlphaFoldDB" id="A0A7C9RJT3"/>
<dbReference type="PANTHER" id="PTHR30482">
    <property type="entry name" value="HIGH-AFFINITY BRANCHED-CHAIN AMINO ACID TRANSPORT SYSTEM PERMEASE"/>
    <property type="match status" value="1"/>
</dbReference>
<feature type="transmembrane region" description="Helical" evidence="6">
    <location>
        <begin position="58"/>
        <end position="76"/>
    </location>
</feature>
<feature type="transmembrane region" description="Helical" evidence="6">
    <location>
        <begin position="82"/>
        <end position="101"/>
    </location>
</feature>
<evidence type="ECO:0000256" key="3">
    <source>
        <dbReference type="ARBA" id="ARBA00022692"/>
    </source>
</evidence>